<reference evidence="6" key="2">
    <citation type="submission" date="2020-08" db="EMBL/GenBank/DDBJ databases">
        <authorList>
            <person name="Kikuchi T."/>
        </authorList>
    </citation>
    <scope>NUCLEOTIDE SEQUENCE</scope>
    <source>
        <strain evidence="5">Ka4C1</strain>
    </source>
</reference>
<dbReference type="GO" id="GO:0016020">
    <property type="term" value="C:membrane"/>
    <property type="evidence" value="ECO:0007669"/>
    <property type="project" value="TreeGrafter"/>
</dbReference>
<name>A0A1I7RTP1_BURXY</name>
<dbReference type="InterPro" id="IPR003582">
    <property type="entry name" value="ShKT_dom"/>
</dbReference>
<evidence type="ECO:0000259" key="3">
    <source>
        <dbReference type="PROSITE" id="PS51019"/>
    </source>
</evidence>
<dbReference type="eggNOG" id="ENOG502RZ0G">
    <property type="taxonomic scope" value="Eukaryota"/>
</dbReference>
<gene>
    <name evidence="5" type="ORF">BXYJ_LOCUS11332</name>
</gene>
<organism evidence="7 9">
    <name type="scientific">Bursaphelenchus xylophilus</name>
    <name type="common">Pinewood nematode worm</name>
    <name type="synonym">Aphelenchoides xylophilus</name>
    <dbReference type="NCBI Taxonomy" id="6326"/>
    <lineage>
        <taxon>Eukaryota</taxon>
        <taxon>Metazoa</taxon>
        <taxon>Ecdysozoa</taxon>
        <taxon>Nematoda</taxon>
        <taxon>Chromadorea</taxon>
        <taxon>Rhabditida</taxon>
        <taxon>Tylenchina</taxon>
        <taxon>Tylenchomorpha</taxon>
        <taxon>Aphelenchoidea</taxon>
        <taxon>Aphelenchoididae</taxon>
        <taxon>Bursaphelenchus</taxon>
    </lineage>
</organism>
<dbReference type="EMBL" id="CAJFCV020000005">
    <property type="protein sequence ID" value="CAG9122258.1"/>
    <property type="molecule type" value="Genomic_DNA"/>
</dbReference>
<reference evidence="9" key="1">
    <citation type="submission" date="2016-11" db="UniProtKB">
        <authorList>
            <consortium name="WormBaseParasite"/>
        </authorList>
    </citation>
    <scope>IDENTIFICATION</scope>
</reference>
<keyword evidence="8" id="KW-1185">Reference proteome</keyword>
<proteinExistence type="predicted"/>
<dbReference type="PANTHER" id="PTHR45828:SF42">
    <property type="entry name" value="DEFENSE PROTEIN L(2)34FC"/>
    <property type="match status" value="1"/>
</dbReference>
<feature type="domain" description="Reelin" evidence="3">
    <location>
        <begin position="10"/>
        <end position="185"/>
    </location>
</feature>
<dbReference type="Proteomes" id="UP000659654">
    <property type="component" value="Unassembled WGS sequence"/>
</dbReference>
<dbReference type="CDD" id="cd08544">
    <property type="entry name" value="Reeler"/>
    <property type="match status" value="1"/>
</dbReference>
<comment type="caution">
    <text evidence="1">Lacks conserved residue(s) required for the propagation of feature annotation.</text>
</comment>
<dbReference type="PROSITE" id="PS51019">
    <property type="entry name" value="REELIN"/>
    <property type="match status" value="1"/>
</dbReference>
<dbReference type="Gene3D" id="2.60.40.4060">
    <property type="entry name" value="Reeler domain"/>
    <property type="match status" value="1"/>
</dbReference>
<accession>A0A1I7RTP1</accession>
<dbReference type="OrthoDB" id="6418377at2759"/>
<evidence type="ECO:0000256" key="2">
    <source>
        <dbReference type="SAM" id="SignalP"/>
    </source>
</evidence>
<evidence type="ECO:0000313" key="5">
    <source>
        <dbReference type="EMBL" id="CAD5231140.1"/>
    </source>
</evidence>
<dbReference type="PANTHER" id="PTHR45828">
    <property type="entry name" value="CYTOCHROME B561/FERRIC REDUCTASE TRANSMEMBRANE"/>
    <property type="match status" value="1"/>
</dbReference>
<dbReference type="AlphaFoldDB" id="A0A1I7RTP1"/>
<dbReference type="SMART" id="SM00254">
    <property type="entry name" value="ShKT"/>
    <property type="match status" value="1"/>
</dbReference>
<dbReference type="SMR" id="A0A1I7RTP1"/>
<dbReference type="InterPro" id="IPR002861">
    <property type="entry name" value="Reeler_dom"/>
</dbReference>
<evidence type="ECO:0000259" key="4">
    <source>
        <dbReference type="PROSITE" id="PS51670"/>
    </source>
</evidence>
<dbReference type="Pfam" id="PF01549">
    <property type="entry name" value="ShK"/>
    <property type="match status" value="1"/>
</dbReference>
<dbReference type="PROSITE" id="PS51670">
    <property type="entry name" value="SHKT"/>
    <property type="match status" value="1"/>
</dbReference>
<sequence length="340" mass="39203">MSYQVLFLAVILANKVLAWPDGAPCIHAAFESMNPLEAVEHQGGLQLTPPPFTIDTEQKCYWRNQPVKITLRGNNSHDEFKGFAIQPFVWRGTKAGRRIGVFLRLDNNGSWRQQCFKNKDSVTHSHDEKKKKMELWWKNDEDEESYVQFVATVVISLKTFWVKSVLSAPLPPCRIEKEIGVWQHPPVTQPPPAGQFKIQTFHMFNQGDTTFLEKSLSNQNFFRPAPATFRPAPPPQPTPAFTPTQFTVTQPQRTFPQVSVTPFTPRPATLVQNNVPQPTRQPFNPQRLTHIIPVSQMENNRRPQVCRDTDQSNRCSQWINFCQTSTYMQNFCRRSCRFCQ</sequence>
<feature type="chain" id="PRO_5036021929" evidence="2">
    <location>
        <begin position="19"/>
        <end position="340"/>
    </location>
</feature>
<evidence type="ECO:0000313" key="6">
    <source>
        <dbReference type="EMBL" id="CAG9122258.1"/>
    </source>
</evidence>
<evidence type="ECO:0000313" key="8">
    <source>
        <dbReference type="Proteomes" id="UP000659654"/>
    </source>
</evidence>
<protein>
    <submittedName>
        <fullName evidence="5">(pine wood nematode) hypothetical protein</fullName>
    </submittedName>
</protein>
<dbReference type="InterPro" id="IPR051237">
    <property type="entry name" value="Ferric-chelate_Red/DefProt"/>
</dbReference>
<dbReference type="EMBL" id="CAJFDI010000005">
    <property type="protein sequence ID" value="CAD5231140.1"/>
    <property type="molecule type" value="Genomic_DNA"/>
</dbReference>
<dbReference type="Proteomes" id="UP000582659">
    <property type="component" value="Unassembled WGS sequence"/>
</dbReference>
<dbReference type="WBParaSite" id="BXY_0409600.1">
    <property type="protein sequence ID" value="BXY_0409600.1"/>
    <property type="gene ID" value="BXY_0409600"/>
</dbReference>
<feature type="domain" description="ShKT" evidence="4">
    <location>
        <begin position="306"/>
        <end position="339"/>
    </location>
</feature>
<dbReference type="Proteomes" id="UP000095284">
    <property type="component" value="Unplaced"/>
</dbReference>
<evidence type="ECO:0000256" key="1">
    <source>
        <dbReference type="PROSITE-ProRule" id="PRU01005"/>
    </source>
</evidence>
<evidence type="ECO:0000313" key="9">
    <source>
        <dbReference type="WBParaSite" id="BXY_0409600.1"/>
    </source>
</evidence>
<evidence type="ECO:0000313" key="7">
    <source>
        <dbReference type="Proteomes" id="UP000095284"/>
    </source>
</evidence>
<keyword evidence="2" id="KW-0732">Signal</keyword>
<dbReference type="Pfam" id="PF02014">
    <property type="entry name" value="Reeler"/>
    <property type="match status" value="1"/>
</dbReference>
<feature type="signal peptide" evidence="2">
    <location>
        <begin position="1"/>
        <end position="18"/>
    </location>
</feature>
<dbReference type="InterPro" id="IPR042307">
    <property type="entry name" value="Reeler_sf"/>
</dbReference>